<evidence type="ECO:0000256" key="1">
    <source>
        <dbReference type="SAM" id="Phobius"/>
    </source>
</evidence>
<dbReference type="EMBL" id="QPMH01000006">
    <property type="protein sequence ID" value="RDD62290.1"/>
    <property type="molecule type" value="Genomic_DNA"/>
</dbReference>
<dbReference type="PANTHER" id="PTHR48090:SF6">
    <property type="entry name" value="SLR5056 PROTEIN"/>
    <property type="match status" value="1"/>
</dbReference>
<dbReference type="GO" id="GO:0016740">
    <property type="term" value="F:transferase activity"/>
    <property type="evidence" value="ECO:0007669"/>
    <property type="project" value="UniProtKB-KW"/>
</dbReference>
<dbReference type="Proteomes" id="UP000253941">
    <property type="component" value="Unassembled WGS sequence"/>
</dbReference>
<keyword evidence="1" id="KW-0472">Membrane</keyword>
<dbReference type="InterPro" id="IPR001173">
    <property type="entry name" value="Glyco_trans_2-like"/>
</dbReference>
<comment type="caution">
    <text evidence="3">The sequence shown here is derived from an EMBL/GenBank/DDBJ whole genome shotgun (WGS) entry which is preliminary data.</text>
</comment>
<evidence type="ECO:0000313" key="3">
    <source>
        <dbReference type="EMBL" id="RDD62290.1"/>
    </source>
</evidence>
<dbReference type="Pfam" id="PF00535">
    <property type="entry name" value="Glycos_transf_2"/>
    <property type="match status" value="1"/>
</dbReference>
<feature type="transmembrane region" description="Helical" evidence="1">
    <location>
        <begin position="300"/>
        <end position="323"/>
    </location>
</feature>
<dbReference type="CDD" id="cd04179">
    <property type="entry name" value="DPM_DPG-synthase_like"/>
    <property type="match status" value="1"/>
</dbReference>
<dbReference type="SUPFAM" id="SSF53448">
    <property type="entry name" value="Nucleotide-diphospho-sugar transferases"/>
    <property type="match status" value="1"/>
</dbReference>
<keyword evidence="3" id="KW-0808">Transferase</keyword>
<proteinExistence type="predicted"/>
<accession>A0A369TAH8</accession>
<keyword evidence="1" id="KW-1133">Transmembrane helix</keyword>
<sequence length="378" mass="42135">MSMRQLISGDTLAVGDEAECDVSVVCPFYNEEAILRSVVRDFLDRLKRHITGSWELIIVNDGSSDNSLAIAQEIAHDEPNLRVLTYRRNRGRGHALRVGISQARGEIIVTTEIDLSWGDDIVERLLAAIDESPDVDIVVASPHLKGGGYRNVPRKRVFYSTFGNWIIRACMSNVATMNTGMTRAYRRDAIRALPCEENGKEFHLEAILKARALNYRFREIPALLEWKEHKFAGQAGGRPAQPQVRKSKSSTNKLIFSHTLFSLFANPIRYIWGMSAASFLIALVFIAYAVVRFATGQVSVFMVIIGLALGIISLMLFAFGVVFQQGNMVQKQLWRLQRDLATGPPLSEGGKAFYFDVAERTAPAPEPRRKPVAVEGHG</sequence>
<protein>
    <submittedName>
        <fullName evidence="3">Glycosyltransferase</fullName>
    </submittedName>
</protein>
<organism evidence="3 4">
    <name type="scientific">Ferruginivarius sediminum</name>
    <dbReference type="NCBI Taxonomy" id="2661937"/>
    <lineage>
        <taxon>Bacteria</taxon>
        <taxon>Pseudomonadati</taxon>
        <taxon>Pseudomonadota</taxon>
        <taxon>Alphaproteobacteria</taxon>
        <taxon>Rhodospirillales</taxon>
        <taxon>Rhodospirillaceae</taxon>
        <taxon>Ferruginivarius</taxon>
    </lineage>
</organism>
<reference evidence="3 4" key="1">
    <citation type="submission" date="2018-07" db="EMBL/GenBank/DDBJ databases">
        <title>Venubactetium sediminum gen. nov., sp. nov., isolated from a marine solar saltern.</title>
        <authorList>
            <person name="Wang S."/>
        </authorList>
    </citation>
    <scope>NUCLEOTIDE SEQUENCE [LARGE SCALE GENOMIC DNA]</scope>
    <source>
        <strain evidence="3 4">WD2A32</strain>
    </source>
</reference>
<keyword evidence="1" id="KW-0812">Transmembrane</keyword>
<dbReference type="PANTHER" id="PTHR48090">
    <property type="entry name" value="UNDECAPRENYL-PHOSPHATE 4-DEOXY-4-FORMAMIDO-L-ARABINOSE TRANSFERASE-RELATED"/>
    <property type="match status" value="1"/>
</dbReference>
<dbReference type="InterPro" id="IPR050256">
    <property type="entry name" value="Glycosyltransferase_2"/>
</dbReference>
<name>A0A369TAH8_9PROT</name>
<dbReference type="AlphaFoldDB" id="A0A369TAH8"/>
<feature type="domain" description="Glycosyltransferase 2-like" evidence="2">
    <location>
        <begin position="23"/>
        <end position="191"/>
    </location>
</feature>
<evidence type="ECO:0000259" key="2">
    <source>
        <dbReference type="Pfam" id="PF00535"/>
    </source>
</evidence>
<evidence type="ECO:0000313" key="4">
    <source>
        <dbReference type="Proteomes" id="UP000253941"/>
    </source>
</evidence>
<dbReference type="InterPro" id="IPR029044">
    <property type="entry name" value="Nucleotide-diphossugar_trans"/>
</dbReference>
<gene>
    <name evidence="3" type="ORF">DRB17_08650</name>
</gene>
<dbReference type="Gene3D" id="3.90.550.10">
    <property type="entry name" value="Spore Coat Polysaccharide Biosynthesis Protein SpsA, Chain A"/>
    <property type="match status" value="1"/>
</dbReference>
<keyword evidence="4" id="KW-1185">Reference proteome</keyword>
<feature type="transmembrane region" description="Helical" evidence="1">
    <location>
        <begin position="270"/>
        <end position="294"/>
    </location>
</feature>